<evidence type="ECO:0000313" key="1">
    <source>
        <dbReference type="Proteomes" id="UP000887574"/>
    </source>
</evidence>
<evidence type="ECO:0000313" key="2">
    <source>
        <dbReference type="WBParaSite" id="jg10559"/>
    </source>
</evidence>
<keyword evidence="1" id="KW-1185">Reference proteome</keyword>
<accession>A0A915CM37</accession>
<dbReference type="Proteomes" id="UP000887574">
    <property type="component" value="Unplaced"/>
</dbReference>
<protein>
    <submittedName>
        <fullName evidence="2">Uncharacterized protein</fullName>
    </submittedName>
</protein>
<dbReference type="AlphaFoldDB" id="A0A915CM37"/>
<proteinExistence type="predicted"/>
<dbReference type="WBParaSite" id="jg10559">
    <property type="protein sequence ID" value="jg10559"/>
    <property type="gene ID" value="jg10559"/>
</dbReference>
<name>A0A915CM37_9BILA</name>
<sequence length="78" mass="8537">MLKEVSATHQQPLNHPFIWLFVTADIEDCKGGLFAEELAASKAARPASTNSAKTKLGGALRSCCKSMAYYEEIDEKCN</sequence>
<reference evidence="2" key="1">
    <citation type="submission" date="2022-11" db="UniProtKB">
        <authorList>
            <consortium name="WormBaseParasite"/>
        </authorList>
    </citation>
    <scope>IDENTIFICATION</scope>
</reference>
<organism evidence="1 2">
    <name type="scientific">Ditylenchus dipsaci</name>
    <dbReference type="NCBI Taxonomy" id="166011"/>
    <lineage>
        <taxon>Eukaryota</taxon>
        <taxon>Metazoa</taxon>
        <taxon>Ecdysozoa</taxon>
        <taxon>Nematoda</taxon>
        <taxon>Chromadorea</taxon>
        <taxon>Rhabditida</taxon>
        <taxon>Tylenchina</taxon>
        <taxon>Tylenchomorpha</taxon>
        <taxon>Sphaerularioidea</taxon>
        <taxon>Anguinidae</taxon>
        <taxon>Anguininae</taxon>
        <taxon>Ditylenchus</taxon>
    </lineage>
</organism>